<proteinExistence type="predicted"/>
<reference evidence="2" key="1">
    <citation type="journal article" date="2020" name="Phytopathology">
        <title>Genome sequence of the chestnut blight fungus Cryphonectria parasitica EP155: A fundamental resource for an archetypical invasive plant pathogen.</title>
        <authorList>
            <person name="Crouch J.A."/>
            <person name="Dawe A."/>
            <person name="Aerts A."/>
            <person name="Barry K."/>
            <person name="Churchill A.C.L."/>
            <person name="Grimwood J."/>
            <person name="Hillman B."/>
            <person name="Milgroom M.G."/>
            <person name="Pangilinan J."/>
            <person name="Smith M."/>
            <person name="Salamov A."/>
            <person name="Schmutz J."/>
            <person name="Yadav J."/>
            <person name="Grigoriev I.V."/>
            <person name="Nuss D."/>
        </authorList>
    </citation>
    <scope>NUCLEOTIDE SEQUENCE</scope>
    <source>
        <strain evidence="2">EP155</strain>
    </source>
</reference>
<organism evidence="2 3">
    <name type="scientific">Cryphonectria parasitica (strain ATCC 38755 / EP155)</name>
    <dbReference type="NCBI Taxonomy" id="660469"/>
    <lineage>
        <taxon>Eukaryota</taxon>
        <taxon>Fungi</taxon>
        <taxon>Dikarya</taxon>
        <taxon>Ascomycota</taxon>
        <taxon>Pezizomycotina</taxon>
        <taxon>Sordariomycetes</taxon>
        <taxon>Sordariomycetidae</taxon>
        <taxon>Diaporthales</taxon>
        <taxon>Cryphonectriaceae</taxon>
        <taxon>Cryphonectria-Endothia species complex</taxon>
        <taxon>Cryphonectria</taxon>
    </lineage>
</organism>
<dbReference type="GO" id="GO:0034080">
    <property type="term" value="P:CENP-A containing chromatin assembly"/>
    <property type="evidence" value="ECO:0007669"/>
    <property type="project" value="InterPro"/>
</dbReference>
<feature type="region of interest" description="Disordered" evidence="1">
    <location>
        <begin position="407"/>
        <end position="473"/>
    </location>
</feature>
<comment type="caution">
    <text evidence="2">The sequence shown here is derived from an EMBL/GenBank/DDBJ whole genome shotgun (WGS) entry which is preliminary data.</text>
</comment>
<name>A0A9P4Y3W6_CRYP1</name>
<feature type="compositionally biased region" description="Basic and acidic residues" evidence="1">
    <location>
        <begin position="441"/>
        <end position="452"/>
    </location>
</feature>
<evidence type="ECO:0000256" key="1">
    <source>
        <dbReference type="SAM" id="MobiDB-lite"/>
    </source>
</evidence>
<gene>
    <name evidence="2" type="ORF">M406DRAFT_346153</name>
</gene>
<feature type="compositionally biased region" description="Acidic residues" evidence="1">
    <location>
        <begin position="453"/>
        <end position="465"/>
    </location>
</feature>
<evidence type="ECO:0000313" key="3">
    <source>
        <dbReference type="Proteomes" id="UP000803844"/>
    </source>
</evidence>
<keyword evidence="3" id="KW-1185">Reference proteome</keyword>
<dbReference type="RefSeq" id="XP_040777022.1">
    <property type="nucleotide sequence ID" value="XM_040922153.1"/>
</dbReference>
<dbReference type="GeneID" id="63839282"/>
<dbReference type="EMBL" id="MU032347">
    <property type="protein sequence ID" value="KAF3766061.1"/>
    <property type="molecule type" value="Genomic_DNA"/>
</dbReference>
<feature type="compositionally biased region" description="Acidic residues" evidence="1">
    <location>
        <begin position="416"/>
        <end position="425"/>
    </location>
</feature>
<evidence type="ECO:0000313" key="2">
    <source>
        <dbReference type="EMBL" id="KAF3766061.1"/>
    </source>
</evidence>
<sequence>MARISIPTTARLPSTLRLDPSNPAIIKTLNRLARPSLIALVLDWLDEANASLCAPYLLHPEDDDDDDVDPADLYPPLASLEDLRDLYTDMQTRKGSKREVLDRILEGDWRQGLTLYQLSMADLQHLYDHPTSLQWSAYRIIPLKTPTPQQAADSDHRLKMDTDSLVVPRFHPSTFLQNLQAQVLPDVKAHYNFDRPKDLPLLLLRVFVLDSPYNTNLATATGARGNKATATAFDASRTIYIAFPDGSPYVYISKSQTIGAATAGETKSLRALVVEGIPKALSRPRERFALKRTDLTTKNLREMLYRRGPGRTNTAGGGWGIYADEKKKESPLDAVLPSPPLSEEDEHTSGVEVEGKARKRARSASPETRRETRRAKRARLVAQARFGDSAKIDDLKGVERVDIVIGDPFPTRAETSGEDAEEGGEDGGSLQERSRGAPRRHTMEALSDRTREEEDDEVGDEEQEEAGPQTWRPSVKLTFHGSHVFAGVRQLVEAGIIDGEKMPGWLTGEEGVTIGAVRHGRIRGHKGSGI</sequence>
<feature type="region of interest" description="Disordered" evidence="1">
    <location>
        <begin position="328"/>
        <end position="377"/>
    </location>
</feature>
<dbReference type="Proteomes" id="UP000803844">
    <property type="component" value="Unassembled WGS sequence"/>
</dbReference>
<dbReference type="OrthoDB" id="6585699at2759"/>
<dbReference type="Pfam" id="PF05238">
    <property type="entry name" value="CENP-N"/>
    <property type="match status" value="1"/>
</dbReference>
<dbReference type="InterPro" id="IPR007902">
    <property type="entry name" value="Chl4/mis15/CENP-N"/>
</dbReference>
<dbReference type="GO" id="GO:0007059">
    <property type="term" value="P:chromosome segregation"/>
    <property type="evidence" value="ECO:0007669"/>
    <property type="project" value="InterPro"/>
</dbReference>
<feature type="compositionally biased region" description="Basic and acidic residues" evidence="1">
    <location>
        <begin position="347"/>
        <end position="356"/>
    </location>
</feature>
<protein>
    <submittedName>
        <fullName evidence="2">CHL4-domain-containing protein</fullName>
    </submittedName>
</protein>
<dbReference type="AlphaFoldDB" id="A0A9P4Y3W6"/>
<dbReference type="Gene3D" id="3.10.20.720">
    <property type="match status" value="1"/>
</dbReference>
<accession>A0A9P4Y3W6</accession>